<dbReference type="EMBL" id="JAWXXR010000002">
    <property type="protein sequence ID" value="MDX6018679.1"/>
    <property type="molecule type" value="Genomic_DNA"/>
</dbReference>
<dbReference type="GeneID" id="88625969"/>
<proteinExistence type="predicted"/>
<organism evidence="2 3">
    <name type="scientific">Shewanella indica</name>
    <dbReference type="NCBI Taxonomy" id="768528"/>
    <lineage>
        <taxon>Bacteria</taxon>
        <taxon>Pseudomonadati</taxon>
        <taxon>Pseudomonadota</taxon>
        <taxon>Gammaproteobacteria</taxon>
        <taxon>Alteromonadales</taxon>
        <taxon>Shewanellaceae</taxon>
        <taxon>Shewanella</taxon>
    </lineage>
</organism>
<evidence type="ECO:0000313" key="3">
    <source>
        <dbReference type="Proteomes" id="UP001272773"/>
    </source>
</evidence>
<reference evidence="2 3" key="1">
    <citation type="submission" date="2023-11" db="EMBL/GenBank/DDBJ databases">
        <title>MicrobeMod: A computational toolkit for identifying prokaryotic methylation and restriction-modification with nanopore sequencing.</title>
        <authorList>
            <person name="Crits-Christoph A."/>
            <person name="Kang S.C."/>
            <person name="Lee H."/>
            <person name="Ostrov N."/>
        </authorList>
    </citation>
    <scope>NUCLEOTIDE SEQUENCE [LARGE SCALE GENOMIC DNA]</scope>
    <source>
        <strain evidence="2 3">ATCC BAA-2732</strain>
    </source>
</reference>
<name>A0ABU4QK21_9GAMM</name>
<evidence type="ECO:0000313" key="2">
    <source>
        <dbReference type="EMBL" id="MDX6018679.1"/>
    </source>
</evidence>
<protein>
    <submittedName>
        <fullName evidence="2">Uncharacterized protein</fullName>
    </submittedName>
</protein>
<dbReference type="EMBL" id="JAWXXR010000001">
    <property type="protein sequence ID" value="MDX6018594.1"/>
    <property type="molecule type" value="Genomic_DNA"/>
</dbReference>
<dbReference type="RefSeq" id="WP_319619918.1">
    <property type="nucleotide sequence ID" value="NZ_JAWXXR010000001.1"/>
</dbReference>
<sequence>MNDQQPNELKFDRKIEYLLARTTDLGIWITGAWTVGIDKARAVEYVNNYNSSPDQGFFEHGGEVILSHAGGKITLSMQEAAAIINLVRTAYM</sequence>
<dbReference type="Proteomes" id="UP001272773">
    <property type="component" value="Unassembled WGS sequence"/>
</dbReference>
<keyword evidence="3" id="KW-1185">Reference proteome</keyword>
<evidence type="ECO:0000313" key="1">
    <source>
        <dbReference type="EMBL" id="MDX6018594.1"/>
    </source>
</evidence>
<accession>A0ABU4QK21</accession>
<gene>
    <name evidence="1" type="ORF">SIL79_20200</name>
    <name evidence="2" type="ORF">SIL79_20635</name>
</gene>
<comment type="caution">
    <text evidence="2">The sequence shown here is derived from an EMBL/GenBank/DDBJ whole genome shotgun (WGS) entry which is preliminary data.</text>
</comment>